<feature type="domain" description="Dynamin-like helical" evidence="1">
    <location>
        <begin position="2"/>
        <end position="122"/>
    </location>
</feature>
<dbReference type="AlphaFoldDB" id="A0A2J4PWZ5"/>
<sequence>FINNGNVLAARNGVVTAAKALGLDLSQALKFKPWGAVNLAKNINGILAVAGVVLEIYDSYKRHEREEIFRSTIKDIIANFNSQREELLAMINSDSFQVSFFPDYTALKTNADDVQSAINAQKLLRTQFQMWREKGELIEAEFTHVEN</sequence>
<dbReference type="InterPro" id="IPR040576">
    <property type="entry name" value="DLP_helical"/>
</dbReference>
<feature type="non-terminal residue" evidence="2">
    <location>
        <position position="1"/>
    </location>
</feature>
<evidence type="ECO:0000313" key="3">
    <source>
        <dbReference type="Proteomes" id="UP000234505"/>
    </source>
</evidence>
<dbReference type="EMBL" id="PIDS01001405">
    <property type="protein sequence ID" value="PLL23273.1"/>
    <property type="molecule type" value="Genomic_DNA"/>
</dbReference>
<reference evidence="2 3" key="2">
    <citation type="submission" date="2018-01" db="EMBL/GenBank/DDBJ databases">
        <title>Genomic study of Klebsiella pneumoniae.</title>
        <authorList>
            <person name="Yang Y."/>
            <person name="Bicalho R."/>
        </authorList>
    </citation>
    <scope>NUCLEOTIDE SEQUENCE [LARGE SCALE GENOMIC DNA]</scope>
    <source>
        <strain evidence="2 3">A11</strain>
    </source>
</reference>
<evidence type="ECO:0000259" key="1">
    <source>
        <dbReference type="Pfam" id="PF18709"/>
    </source>
</evidence>
<gene>
    <name evidence="2" type="ORF">CWN50_28380</name>
</gene>
<proteinExistence type="predicted"/>
<name>A0A2J4PWZ5_9ENTR</name>
<dbReference type="Pfam" id="PF18709">
    <property type="entry name" value="DLP_helical"/>
    <property type="match status" value="1"/>
</dbReference>
<comment type="caution">
    <text evidence="2">The sequence shown here is derived from an EMBL/GenBank/DDBJ whole genome shotgun (WGS) entry which is preliminary data.</text>
</comment>
<protein>
    <submittedName>
        <fullName evidence="2">Labile enterotoxin output A</fullName>
    </submittedName>
</protein>
<evidence type="ECO:0000313" key="2">
    <source>
        <dbReference type="EMBL" id="PLL23273.1"/>
    </source>
</evidence>
<accession>A0A2J4PWZ5</accession>
<dbReference type="Proteomes" id="UP000234505">
    <property type="component" value="Unassembled WGS sequence"/>
</dbReference>
<organism evidence="2 3">
    <name type="scientific">Klebsiella michiganensis</name>
    <dbReference type="NCBI Taxonomy" id="1134687"/>
    <lineage>
        <taxon>Bacteria</taxon>
        <taxon>Pseudomonadati</taxon>
        <taxon>Pseudomonadota</taxon>
        <taxon>Gammaproteobacteria</taxon>
        <taxon>Enterobacterales</taxon>
        <taxon>Enterobacteriaceae</taxon>
        <taxon>Klebsiella/Raoultella group</taxon>
        <taxon>Klebsiella</taxon>
    </lineage>
</organism>
<reference evidence="2 3" key="1">
    <citation type="submission" date="2017-11" db="EMBL/GenBank/DDBJ databases">
        <authorList>
            <person name="Han C.G."/>
        </authorList>
    </citation>
    <scope>NUCLEOTIDE SEQUENCE [LARGE SCALE GENOMIC DNA]</scope>
    <source>
        <strain evidence="2 3">A11</strain>
    </source>
</reference>